<evidence type="ECO:0000259" key="12">
    <source>
        <dbReference type="PROSITE" id="PS51677"/>
    </source>
</evidence>
<dbReference type="InterPro" id="IPR002509">
    <property type="entry name" value="NODB_dom"/>
</dbReference>
<feature type="region of interest" description="Disordered" evidence="9">
    <location>
        <begin position="46"/>
        <end position="73"/>
    </location>
</feature>
<dbReference type="GO" id="GO:0008061">
    <property type="term" value="F:chitin binding"/>
    <property type="evidence" value="ECO:0007669"/>
    <property type="project" value="UniProtKB-UniRule"/>
</dbReference>
<dbReference type="PROSITE" id="PS51677">
    <property type="entry name" value="NODB"/>
    <property type="match status" value="1"/>
</dbReference>
<dbReference type="KEGG" id="cfj:CFIO01_04323"/>
<feature type="signal peptide" evidence="10">
    <location>
        <begin position="1"/>
        <end position="19"/>
    </location>
</feature>
<comment type="caution">
    <text evidence="8">Lacks conserved residue(s) required for the propagation of feature annotation.</text>
</comment>
<protein>
    <submittedName>
        <fullName evidence="13">Chitin recognition protein</fullName>
    </submittedName>
</protein>
<reference evidence="13 14" key="1">
    <citation type="submission" date="2014-02" db="EMBL/GenBank/DDBJ databases">
        <title>The genome sequence of Colletotrichum fioriniae PJ7.</title>
        <authorList>
            <person name="Baroncelli R."/>
            <person name="Thon M.R."/>
        </authorList>
    </citation>
    <scope>NUCLEOTIDE SEQUENCE [LARGE SCALE GENOMIC DNA]</scope>
    <source>
        <strain evidence="13 14">PJ7</strain>
    </source>
</reference>
<comment type="caution">
    <text evidence="13">The sequence shown here is derived from an EMBL/GenBank/DDBJ whole genome shotgun (WGS) entry which is preliminary data.</text>
</comment>
<dbReference type="Proteomes" id="UP000020467">
    <property type="component" value="Unassembled WGS sequence"/>
</dbReference>
<evidence type="ECO:0000256" key="3">
    <source>
        <dbReference type="ARBA" id="ARBA00022723"/>
    </source>
</evidence>
<evidence type="ECO:0000256" key="10">
    <source>
        <dbReference type="SAM" id="SignalP"/>
    </source>
</evidence>
<organism evidence="13 14">
    <name type="scientific">Colletotrichum fioriniae PJ7</name>
    <dbReference type="NCBI Taxonomy" id="1445577"/>
    <lineage>
        <taxon>Eukaryota</taxon>
        <taxon>Fungi</taxon>
        <taxon>Dikarya</taxon>
        <taxon>Ascomycota</taxon>
        <taxon>Pezizomycotina</taxon>
        <taxon>Sordariomycetes</taxon>
        <taxon>Hypocreomycetidae</taxon>
        <taxon>Glomerellales</taxon>
        <taxon>Glomerellaceae</taxon>
        <taxon>Colletotrichum</taxon>
        <taxon>Colletotrichum acutatum species complex</taxon>
    </lineage>
</organism>
<feature type="disulfide bond" evidence="8">
    <location>
        <begin position="703"/>
        <end position="717"/>
    </location>
</feature>
<feature type="compositionally biased region" description="Low complexity" evidence="9">
    <location>
        <begin position="464"/>
        <end position="580"/>
    </location>
</feature>
<feature type="disulfide bond" evidence="8">
    <location>
        <begin position="794"/>
        <end position="808"/>
    </location>
</feature>
<sequence>MRWTPVVLATLAGLQAAHAHDEDEVPHPNMVLPRLRDVDELRQRRNAFEPWNPPTVANKPRADRVKLSPRQTSSIPLGDNSQCGGTYGRCADGYCCSASGWCGQSEAYCASPDCQINYGPACDGNEKPNGPDTSDYARPKNGNIPYGGVGIYACVNQGDVAITYDDGPYIYTAAMLDAFKAHGAVATWFITGNNIGKGMINVNYRDVITRMIADGHQVASHTWSHENLDQMTLAQRKNQMVYNEIAFMDILGFFPTYMRPPYSICGAECQGQMADLGYHITYFDLDTQGYLHTAADQIGFSVNLWDQAMLARTPCNGSYLHIEHDIHQYIATTLTNHILDSVVSNGWNAVTVGTCLGDPPENWYRGAVPAYNFQITPVSSKVCSSTSSSSSSSTKTSSSTSTSSATSTSTAVSTNGQCGSIVGFTCQGSAYGNCCSGAGWCGSGSVYCGTSCQSKYGTCGSSASNITSSSSSGTSSGRTSSSSSTRNSTSTSTSSSSRTGTSSSSSRTGTSSSGSSSRTSTSSRTGTSSSGSSTRSGSSSSSSSSNTRSSSGSSSGTGTASSSGTGTASASSSAASSTSTLPVSTGGDCGAASGKQCFGSTFGNCCSVYNYCGSTAAHCGTGCQSAFGTCNGTSSASGSSSASGASSSGAASSSGSGSGSGSASASGTSSASAVLPSTSLVSTDGSCGAAAGKSCTGSTFGTCCSVYNYCGTTDAHCGTGCQAGYGSCNGTTAASSSGAAAAGSSSAATRASSVVASGSTTANAAAATNTKISTNGECAGTNGYNCLGSTFGDCCSPYNYCGNTTAHCDTGCQSGFGKCSGTGVNVAVSLNGNCGSTNGGSTCAGSTFGNCCSAYGYCGSTSAFCGTGCQSGYGTCDTSSGSGTTAAASAATSAAASTVKTVTTAGAACGSAANAKCGDGFCCTALNVCASSKLLLVTNPVCFAVVGCQTSWSSSCA</sequence>
<dbReference type="OrthoDB" id="407355at2759"/>
<name>A0A010QDP9_9PEZI</name>
<comment type="cofactor">
    <cofactor evidence="1">
        <name>Co(2+)</name>
        <dbReference type="ChEBI" id="CHEBI:48828"/>
    </cofactor>
</comment>
<feature type="disulfide bond" evidence="8">
    <location>
        <begin position="605"/>
        <end position="619"/>
    </location>
</feature>
<evidence type="ECO:0000256" key="2">
    <source>
        <dbReference type="ARBA" id="ARBA00022669"/>
    </source>
</evidence>
<dbReference type="GO" id="GO:0046872">
    <property type="term" value="F:metal ion binding"/>
    <property type="evidence" value="ECO:0007669"/>
    <property type="project" value="UniProtKB-KW"/>
</dbReference>
<feature type="disulfide bond" evidence="8">
    <location>
        <begin position="851"/>
        <end position="865"/>
    </location>
</feature>
<dbReference type="PROSITE" id="PS00026">
    <property type="entry name" value="CHIT_BIND_I_1"/>
    <property type="match status" value="1"/>
</dbReference>
<dbReference type="Pfam" id="PF01522">
    <property type="entry name" value="Polysacc_deac_1"/>
    <property type="match status" value="1"/>
</dbReference>
<evidence type="ECO:0000313" key="13">
    <source>
        <dbReference type="EMBL" id="EXF77977.1"/>
    </source>
</evidence>
<evidence type="ECO:0000256" key="5">
    <source>
        <dbReference type="ARBA" id="ARBA00022801"/>
    </source>
</evidence>
<evidence type="ECO:0000259" key="11">
    <source>
        <dbReference type="PROSITE" id="PS50941"/>
    </source>
</evidence>
<dbReference type="SUPFAM" id="SSF57016">
    <property type="entry name" value="Plant lectins/antimicrobial peptides"/>
    <property type="match status" value="6"/>
</dbReference>
<dbReference type="PANTHER" id="PTHR46471:SF2">
    <property type="entry name" value="CHITIN DEACETYLASE-RELATED"/>
    <property type="match status" value="1"/>
</dbReference>
<proteinExistence type="predicted"/>
<feature type="disulfide bond" evidence="8">
    <location>
        <begin position="434"/>
        <end position="448"/>
    </location>
</feature>
<dbReference type="eggNOG" id="ENOG502QRIP">
    <property type="taxonomic scope" value="Eukaryota"/>
</dbReference>
<evidence type="ECO:0000256" key="6">
    <source>
        <dbReference type="ARBA" id="ARBA00023277"/>
    </source>
</evidence>
<feature type="domain" description="NodB homology" evidence="12">
    <location>
        <begin position="158"/>
        <end position="350"/>
    </location>
</feature>
<dbReference type="InterPro" id="IPR018371">
    <property type="entry name" value="Chitin-binding_1_CS"/>
</dbReference>
<dbReference type="PROSITE" id="PS50941">
    <property type="entry name" value="CHIT_BIND_I_2"/>
    <property type="match status" value="6"/>
</dbReference>
<feature type="domain" description="Chitin-binding type-1" evidence="11">
    <location>
        <begin position="775"/>
        <end position="821"/>
    </location>
</feature>
<feature type="domain" description="Chitin-binding type-1" evidence="11">
    <location>
        <begin position="415"/>
        <end position="461"/>
    </location>
</feature>
<feature type="chain" id="PRO_5001454819" evidence="10">
    <location>
        <begin position="20"/>
        <end position="957"/>
    </location>
</feature>
<accession>A0A010QDP9</accession>
<dbReference type="EMBL" id="JARH01000671">
    <property type="protein sequence ID" value="EXF77977.1"/>
    <property type="molecule type" value="Genomic_DNA"/>
</dbReference>
<feature type="disulfide bond" evidence="8">
    <location>
        <begin position="95"/>
        <end position="109"/>
    </location>
</feature>
<keyword evidence="7" id="KW-0170">Cobalt</keyword>
<evidence type="ECO:0000256" key="1">
    <source>
        <dbReference type="ARBA" id="ARBA00001941"/>
    </source>
</evidence>
<feature type="domain" description="Chitin-binding type-1" evidence="11">
    <location>
        <begin position="586"/>
        <end position="632"/>
    </location>
</feature>
<dbReference type="InterPro" id="IPR011330">
    <property type="entry name" value="Glyco_hydro/deAcase_b/a-brl"/>
</dbReference>
<feature type="region of interest" description="Disordered" evidence="9">
    <location>
        <begin position="464"/>
        <end position="582"/>
    </location>
</feature>
<dbReference type="SUPFAM" id="SSF88713">
    <property type="entry name" value="Glycoside hydrolase/deacetylase"/>
    <property type="match status" value="1"/>
</dbReference>
<evidence type="ECO:0000256" key="9">
    <source>
        <dbReference type="SAM" id="MobiDB-lite"/>
    </source>
</evidence>
<dbReference type="GO" id="GO:0016810">
    <property type="term" value="F:hydrolase activity, acting on carbon-nitrogen (but not peptide) bonds"/>
    <property type="evidence" value="ECO:0007669"/>
    <property type="project" value="InterPro"/>
</dbReference>
<dbReference type="CDD" id="cd11618">
    <property type="entry name" value="ChtBD1_1"/>
    <property type="match status" value="5"/>
</dbReference>
<dbReference type="GO" id="GO:0005975">
    <property type="term" value="P:carbohydrate metabolic process"/>
    <property type="evidence" value="ECO:0007669"/>
    <property type="project" value="InterPro"/>
</dbReference>
<keyword evidence="3" id="KW-0479">Metal-binding</keyword>
<feature type="domain" description="Chitin-binding type-1" evidence="11">
    <location>
        <begin position="684"/>
        <end position="730"/>
    </location>
</feature>
<dbReference type="SMART" id="SM00270">
    <property type="entry name" value="ChtBD1"/>
    <property type="match status" value="6"/>
</dbReference>
<evidence type="ECO:0000256" key="8">
    <source>
        <dbReference type="PROSITE-ProRule" id="PRU00261"/>
    </source>
</evidence>
<dbReference type="AlphaFoldDB" id="A0A010QDP9"/>
<keyword evidence="4 10" id="KW-0732">Signal</keyword>
<dbReference type="Gene3D" id="3.30.60.10">
    <property type="entry name" value="Endochitinase-like"/>
    <property type="match status" value="6"/>
</dbReference>
<dbReference type="InterPro" id="IPR001002">
    <property type="entry name" value="Chitin-bd_1"/>
</dbReference>
<keyword evidence="6" id="KW-0119">Carbohydrate metabolism</keyword>
<keyword evidence="14" id="KW-1185">Reference proteome</keyword>
<dbReference type="CDD" id="cd10951">
    <property type="entry name" value="CE4_ClCDA_like"/>
    <property type="match status" value="1"/>
</dbReference>
<evidence type="ECO:0000256" key="4">
    <source>
        <dbReference type="ARBA" id="ARBA00022729"/>
    </source>
</evidence>
<dbReference type="Pfam" id="PF00187">
    <property type="entry name" value="Chitin_bind_1"/>
    <property type="match status" value="1"/>
</dbReference>
<keyword evidence="5" id="KW-0378">Hydrolase</keyword>
<feature type="domain" description="Chitin-binding type-1" evidence="11">
    <location>
        <begin position="80"/>
        <end position="124"/>
    </location>
</feature>
<dbReference type="InterPro" id="IPR036861">
    <property type="entry name" value="Endochitinase-like_sf"/>
</dbReference>
<dbReference type="PANTHER" id="PTHR46471">
    <property type="entry name" value="CHITIN DEACETYLASE"/>
    <property type="match status" value="1"/>
</dbReference>
<keyword evidence="2 8" id="KW-0147">Chitin-binding</keyword>
<dbReference type="Gene3D" id="3.20.20.370">
    <property type="entry name" value="Glycoside hydrolase/deacetylase"/>
    <property type="match status" value="1"/>
</dbReference>
<evidence type="ECO:0000313" key="14">
    <source>
        <dbReference type="Proteomes" id="UP000020467"/>
    </source>
</evidence>
<dbReference type="HOGENOM" id="CLU_340650_0_0_1"/>
<feature type="region of interest" description="Disordered" evidence="9">
    <location>
        <begin position="386"/>
        <end position="413"/>
    </location>
</feature>
<feature type="domain" description="Chitin-binding type-1" evidence="11">
    <location>
        <begin position="831"/>
        <end position="878"/>
    </location>
</feature>
<keyword evidence="8" id="KW-1015">Disulfide bond</keyword>
<gene>
    <name evidence="13" type="ORF">CFIO01_04323</name>
</gene>
<feature type="disulfide bond" evidence="8">
    <location>
        <begin position="90"/>
        <end position="102"/>
    </location>
</feature>
<evidence type="ECO:0000256" key="7">
    <source>
        <dbReference type="ARBA" id="ARBA00023285"/>
    </source>
</evidence>